<evidence type="ECO:0000313" key="2">
    <source>
        <dbReference type="Proteomes" id="UP000261739"/>
    </source>
</evidence>
<evidence type="ECO:0000313" key="1">
    <source>
        <dbReference type="EMBL" id="HCT14134.1"/>
    </source>
</evidence>
<dbReference type="EMBL" id="DQID01000137">
    <property type="protein sequence ID" value="HCT14134.1"/>
    <property type="molecule type" value="Genomic_DNA"/>
</dbReference>
<dbReference type="AlphaFoldDB" id="A0A3D4SXX8"/>
<protein>
    <recommendedName>
        <fullName evidence="3">DUF559 domain-containing protein</fullName>
    </recommendedName>
</protein>
<reference evidence="1 2" key="1">
    <citation type="journal article" date="2018" name="Nat. Biotechnol.">
        <title>A standardized bacterial taxonomy based on genome phylogeny substantially revises the tree of life.</title>
        <authorList>
            <person name="Parks D.H."/>
            <person name="Chuvochina M."/>
            <person name="Waite D.W."/>
            <person name="Rinke C."/>
            <person name="Skarshewski A."/>
            <person name="Chaumeil P.A."/>
            <person name="Hugenholtz P."/>
        </authorList>
    </citation>
    <scope>NUCLEOTIDE SEQUENCE [LARGE SCALE GENOMIC DNA]</scope>
    <source>
        <strain evidence="1">UBA11247</strain>
    </source>
</reference>
<organism evidence="1 2">
    <name type="scientific">Corynebacterium nuruki</name>
    <dbReference type="NCBI Taxonomy" id="1032851"/>
    <lineage>
        <taxon>Bacteria</taxon>
        <taxon>Bacillati</taxon>
        <taxon>Actinomycetota</taxon>
        <taxon>Actinomycetes</taxon>
        <taxon>Mycobacteriales</taxon>
        <taxon>Corynebacteriaceae</taxon>
        <taxon>Corynebacterium</taxon>
    </lineage>
</organism>
<proteinExistence type="predicted"/>
<evidence type="ECO:0008006" key="3">
    <source>
        <dbReference type="Google" id="ProtNLM"/>
    </source>
</evidence>
<feature type="non-terminal residue" evidence="1">
    <location>
        <position position="1"/>
    </location>
</feature>
<name>A0A3D4SXX8_9CORY</name>
<comment type="caution">
    <text evidence="1">The sequence shown here is derived from an EMBL/GenBank/DDBJ whole genome shotgun (WGS) entry which is preliminary data.</text>
</comment>
<sequence>RPHLSPGFIRCVQVSDHFHQVFRAEATGPVGRLAEAGVPADLAAAVLGATDVGAESPPETVLRLAVADLAPGLRSQIPVFRENGTLLTSVDLGWEDRRVHLFYDGGHHLEDGQRDHDSEVLAVLQQDGGRVFRVTAGMIRDVGEVRKLRERVAAALAG</sequence>
<dbReference type="STRING" id="863239.GCA_000213935_00156"/>
<dbReference type="Proteomes" id="UP000261739">
    <property type="component" value="Unassembled WGS sequence"/>
</dbReference>
<gene>
    <name evidence="1" type="ORF">DIW82_04880</name>
</gene>
<accession>A0A3D4SXX8</accession>